<protein>
    <submittedName>
        <fullName evidence="1">Uncharacterized protein</fullName>
    </submittedName>
</protein>
<accession>A0ABQ7WL34</accession>
<sequence length="75" mass="8741">MSDFLDNVIAAYACGEESMRGVKEFSRLIWFTVKNHSQRYVPLKEEGQACGEALFSEIYSRLEWDEVDSFLQRNV</sequence>
<dbReference type="EMBL" id="JAIVGD010000001">
    <property type="protein sequence ID" value="KAH0780946.1"/>
    <property type="molecule type" value="Genomic_DNA"/>
</dbReference>
<name>A0ABQ7WL34_SOLTU</name>
<keyword evidence="2" id="KW-1185">Reference proteome</keyword>
<gene>
    <name evidence="1" type="ORF">KY290_000544</name>
</gene>
<dbReference type="Proteomes" id="UP000826656">
    <property type="component" value="Unassembled WGS sequence"/>
</dbReference>
<evidence type="ECO:0000313" key="1">
    <source>
        <dbReference type="EMBL" id="KAH0780946.1"/>
    </source>
</evidence>
<organism evidence="1 2">
    <name type="scientific">Solanum tuberosum</name>
    <name type="common">Potato</name>
    <dbReference type="NCBI Taxonomy" id="4113"/>
    <lineage>
        <taxon>Eukaryota</taxon>
        <taxon>Viridiplantae</taxon>
        <taxon>Streptophyta</taxon>
        <taxon>Embryophyta</taxon>
        <taxon>Tracheophyta</taxon>
        <taxon>Spermatophyta</taxon>
        <taxon>Magnoliopsida</taxon>
        <taxon>eudicotyledons</taxon>
        <taxon>Gunneridae</taxon>
        <taxon>Pentapetalae</taxon>
        <taxon>asterids</taxon>
        <taxon>lamiids</taxon>
        <taxon>Solanales</taxon>
        <taxon>Solanaceae</taxon>
        <taxon>Solanoideae</taxon>
        <taxon>Solaneae</taxon>
        <taxon>Solanum</taxon>
    </lineage>
</organism>
<comment type="caution">
    <text evidence="1">The sequence shown here is derived from an EMBL/GenBank/DDBJ whole genome shotgun (WGS) entry which is preliminary data.</text>
</comment>
<reference evidence="1 2" key="1">
    <citation type="journal article" date="2021" name="bioRxiv">
        <title>Chromosome-scale and haplotype-resolved genome assembly of a tetraploid potato cultivar.</title>
        <authorList>
            <person name="Sun H."/>
            <person name="Jiao W.-B."/>
            <person name="Krause K."/>
            <person name="Campoy J.A."/>
            <person name="Goel M."/>
            <person name="Folz-Donahue K."/>
            <person name="Kukat C."/>
            <person name="Huettel B."/>
            <person name="Schneeberger K."/>
        </authorList>
    </citation>
    <scope>NUCLEOTIDE SEQUENCE [LARGE SCALE GENOMIC DNA]</scope>
    <source>
        <strain evidence="1">SolTubOtavaFocal</strain>
        <tissue evidence="1">Leaves</tissue>
    </source>
</reference>
<evidence type="ECO:0000313" key="2">
    <source>
        <dbReference type="Proteomes" id="UP000826656"/>
    </source>
</evidence>
<proteinExistence type="predicted"/>